<reference evidence="1 2" key="1">
    <citation type="submission" date="2016-10" db="EMBL/GenBank/DDBJ databases">
        <authorList>
            <person name="de Groot N.N."/>
        </authorList>
    </citation>
    <scope>NUCLEOTIDE SEQUENCE [LARGE SCALE GENOMIC DNA]</scope>
    <source>
        <strain evidence="1 2">DSM 10495</strain>
    </source>
</reference>
<protein>
    <submittedName>
        <fullName evidence="1">Uncharacterized conserved protein YeaO, DUF488 family</fullName>
    </submittedName>
</protein>
<dbReference type="Proteomes" id="UP000182652">
    <property type="component" value="Unassembled WGS sequence"/>
</dbReference>
<evidence type="ECO:0000313" key="2">
    <source>
        <dbReference type="Proteomes" id="UP000182652"/>
    </source>
</evidence>
<dbReference type="STRING" id="156980.SAMN04489745_1819"/>
<name>A0A1H4NYQ0_9MICC</name>
<dbReference type="AlphaFoldDB" id="A0A1H4NYQ0"/>
<dbReference type="InterPro" id="IPR052552">
    <property type="entry name" value="YeaO-like"/>
</dbReference>
<dbReference type="PANTHER" id="PTHR36849">
    <property type="entry name" value="CYTOPLASMIC PROTEIN-RELATED"/>
    <property type="match status" value="1"/>
</dbReference>
<dbReference type="Pfam" id="PF22752">
    <property type="entry name" value="DUF488-N3i"/>
    <property type="match status" value="1"/>
</dbReference>
<accession>A0A1H4NYQ0</accession>
<proteinExistence type="predicted"/>
<dbReference type="EMBL" id="FNSN01000003">
    <property type="protein sequence ID" value="SEC00346.1"/>
    <property type="molecule type" value="Genomic_DNA"/>
</dbReference>
<organism evidence="1 2">
    <name type="scientific">Arthrobacter woluwensis</name>
    <dbReference type="NCBI Taxonomy" id="156980"/>
    <lineage>
        <taxon>Bacteria</taxon>
        <taxon>Bacillati</taxon>
        <taxon>Actinomycetota</taxon>
        <taxon>Actinomycetes</taxon>
        <taxon>Micrococcales</taxon>
        <taxon>Micrococcaceae</taxon>
        <taxon>Arthrobacter</taxon>
    </lineage>
</organism>
<evidence type="ECO:0000313" key="1">
    <source>
        <dbReference type="EMBL" id="SEC00346.1"/>
    </source>
</evidence>
<gene>
    <name evidence="1" type="ORF">SAMN04489745_1819</name>
</gene>
<keyword evidence="2" id="KW-1185">Reference proteome</keyword>
<dbReference type="PANTHER" id="PTHR36849:SF1">
    <property type="entry name" value="CYTOPLASMIC PROTEIN"/>
    <property type="match status" value="1"/>
</dbReference>
<sequence length="115" mass="13456">MTTARIYDEPVEGRYRILVDRLWPRGVSKEKAALDEWLKDIAPSGPLRTEFAHMASRFEEFTALYREELDEHPVPVDHVVGLLREGRDVELLYAAKDREINHAQVLRSYLLEHLE</sequence>